<dbReference type="AlphaFoldDB" id="A0A9P7JT98"/>
<organism evidence="8 9">
    <name type="scientific">Suillus discolor</name>
    <dbReference type="NCBI Taxonomy" id="1912936"/>
    <lineage>
        <taxon>Eukaryota</taxon>
        <taxon>Fungi</taxon>
        <taxon>Dikarya</taxon>
        <taxon>Basidiomycota</taxon>
        <taxon>Agaricomycotina</taxon>
        <taxon>Agaricomycetes</taxon>
        <taxon>Agaricomycetidae</taxon>
        <taxon>Boletales</taxon>
        <taxon>Suillineae</taxon>
        <taxon>Suillaceae</taxon>
        <taxon>Suillus</taxon>
    </lineage>
</organism>
<dbReference type="GO" id="GO:0004497">
    <property type="term" value="F:monooxygenase activity"/>
    <property type="evidence" value="ECO:0007669"/>
    <property type="project" value="UniProtKB-KW"/>
</dbReference>
<comment type="caution">
    <text evidence="8">The sequence shown here is derived from an EMBL/GenBank/DDBJ whole genome shotgun (WGS) entry which is preliminary data.</text>
</comment>
<evidence type="ECO:0000313" key="9">
    <source>
        <dbReference type="Proteomes" id="UP000823399"/>
    </source>
</evidence>
<dbReference type="OrthoDB" id="1844152at2759"/>
<comment type="cofactor">
    <cofactor evidence="1 6">
        <name>heme</name>
        <dbReference type="ChEBI" id="CHEBI:30413"/>
    </cofactor>
</comment>
<dbReference type="InterPro" id="IPR017972">
    <property type="entry name" value="Cyt_P450_CS"/>
</dbReference>
<keyword evidence="3 6" id="KW-0479">Metal-binding</keyword>
<protein>
    <submittedName>
        <fullName evidence="8">Cytochrome P450</fullName>
    </submittedName>
</protein>
<evidence type="ECO:0000256" key="7">
    <source>
        <dbReference type="RuleBase" id="RU000461"/>
    </source>
</evidence>
<evidence type="ECO:0000256" key="2">
    <source>
        <dbReference type="ARBA" id="ARBA00010617"/>
    </source>
</evidence>
<evidence type="ECO:0000256" key="4">
    <source>
        <dbReference type="ARBA" id="ARBA00023002"/>
    </source>
</evidence>
<evidence type="ECO:0000256" key="3">
    <source>
        <dbReference type="ARBA" id="ARBA00022723"/>
    </source>
</evidence>
<name>A0A9P7JT98_9AGAM</name>
<reference evidence="8" key="1">
    <citation type="journal article" date="2020" name="New Phytol.">
        <title>Comparative genomics reveals dynamic genome evolution in host specialist ectomycorrhizal fungi.</title>
        <authorList>
            <person name="Lofgren L.A."/>
            <person name="Nguyen N.H."/>
            <person name="Vilgalys R."/>
            <person name="Ruytinx J."/>
            <person name="Liao H.L."/>
            <person name="Branco S."/>
            <person name="Kuo A."/>
            <person name="LaButti K."/>
            <person name="Lipzen A."/>
            <person name="Andreopoulos W."/>
            <person name="Pangilinan J."/>
            <person name="Riley R."/>
            <person name="Hundley H."/>
            <person name="Na H."/>
            <person name="Barry K."/>
            <person name="Grigoriev I.V."/>
            <person name="Stajich J.E."/>
            <person name="Kennedy P.G."/>
        </authorList>
    </citation>
    <scope>NUCLEOTIDE SEQUENCE</scope>
    <source>
        <strain evidence="8">FC423</strain>
    </source>
</reference>
<keyword evidence="5 6" id="KW-0408">Iron</keyword>
<dbReference type="EMBL" id="JABBWM010000033">
    <property type="protein sequence ID" value="KAG2107046.1"/>
    <property type="molecule type" value="Genomic_DNA"/>
</dbReference>
<accession>A0A9P7JT98</accession>
<dbReference type="GeneID" id="64690924"/>
<dbReference type="PRINTS" id="PR00463">
    <property type="entry name" value="EP450I"/>
</dbReference>
<gene>
    <name evidence="8" type="ORF">F5147DRAFT_220306</name>
</gene>
<dbReference type="RefSeq" id="XP_041291985.1">
    <property type="nucleotide sequence ID" value="XM_041428665.1"/>
</dbReference>
<dbReference type="GO" id="GO:0016705">
    <property type="term" value="F:oxidoreductase activity, acting on paired donors, with incorporation or reduction of molecular oxygen"/>
    <property type="evidence" value="ECO:0007669"/>
    <property type="project" value="InterPro"/>
</dbReference>
<dbReference type="Pfam" id="PF00067">
    <property type="entry name" value="p450"/>
    <property type="match status" value="1"/>
</dbReference>
<keyword evidence="6 7" id="KW-0349">Heme</keyword>
<evidence type="ECO:0000313" key="8">
    <source>
        <dbReference type="EMBL" id="KAG2107046.1"/>
    </source>
</evidence>
<dbReference type="Gene3D" id="1.10.630.10">
    <property type="entry name" value="Cytochrome P450"/>
    <property type="match status" value="1"/>
</dbReference>
<evidence type="ECO:0000256" key="5">
    <source>
        <dbReference type="ARBA" id="ARBA00023004"/>
    </source>
</evidence>
<feature type="binding site" description="axial binding residue" evidence="6">
    <location>
        <position position="495"/>
    </location>
    <ligand>
        <name>heme</name>
        <dbReference type="ChEBI" id="CHEBI:30413"/>
    </ligand>
    <ligandPart>
        <name>Fe</name>
        <dbReference type="ChEBI" id="CHEBI:18248"/>
    </ligandPart>
</feature>
<dbReference type="PANTHER" id="PTHR46206">
    <property type="entry name" value="CYTOCHROME P450"/>
    <property type="match status" value="1"/>
</dbReference>
<evidence type="ECO:0000256" key="6">
    <source>
        <dbReference type="PIRSR" id="PIRSR602401-1"/>
    </source>
</evidence>
<evidence type="ECO:0000256" key="1">
    <source>
        <dbReference type="ARBA" id="ARBA00001971"/>
    </source>
</evidence>
<dbReference type="GO" id="GO:0020037">
    <property type="term" value="F:heme binding"/>
    <property type="evidence" value="ECO:0007669"/>
    <property type="project" value="InterPro"/>
</dbReference>
<comment type="similarity">
    <text evidence="2 7">Belongs to the cytochrome P450 family.</text>
</comment>
<keyword evidence="4 7" id="KW-0560">Oxidoreductase</keyword>
<keyword evidence="7" id="KW-0503">Monooxygenase</keyword>
<dbReference type="PROSITE" id="PS00086">
    <property type="entry name" value="CYTOCHROME_P450"/>
    <property type="match status" value="1"/>
</dbReference>
<proteinExistence type="inferred from homology"/>
<dbReference type="InterPro" id="IPR001128">
    <property type="entry name" value="Cyt_P450"/>
</dbReference>
<dbReference type="SUPFAM" id="SSF48264">
    <property type="entry name" value="Cytochrome P450"/>
    <property type="match status" value="1"/>
</dbReference>
<dbReference type="GO" id="GO:0005506">
    <property type="term" value="F:iron ion binding"/>
    <property type="evidence" value="ECO:0007669"/>
    <property type="project" value="InterPro"/>
</dbReference>
<dbReference type="InterPro" id="IPR002401">
    <property type="entry name" value="Cyt_P450_E_grp-I"/>
</dbReference>
<dbReference type="CDD" id="cd11041">
    <property type="entry name" value="CYP503A1-like"/>
    <property type="match status" value="1"/>
</dbReference>
<sequence>MEQSLFASDIRSIFEALSLLKGIKTISLAISVSTRLLVLIFERMMSQSPFMWNGHAPRIILLLTSGVIPVLVFFSKRRRAQNLDDFPTVGCSFGPSRCFSNFYVGASRFLVDAPGVLKEGYEKYGNKPFKVATMLRWTVVLTDPQHMVEIANAAEEDLSFREAMKDIMGVDDALKINVGSPDHDLLAELLKSHIARNATKICAEVQDELLTSLETVLGNESDDWTSIPALSTVSRIMVQTWQRFFVGYPLCRNSEWSSLVAKIHKDVAISSVIRRLVPSWAFPFFARMASNLEANVDHATMLLGPAVEACTSEMDEYAVPNEKKFDFLARLVRRSTGEDSLLRNLTARLLGFTIAVSSTPSNTLTHALYHLAINPEFAQVLRDEVDPIVQRDGWNIQSVAKMSKIDSFLRESARINGVSSLGFFRQATRDLSLSDGTFLPEGCTIAVSLPPFHRDSTTYEAPDEFRPFRFSDNPEHSITTITPQWLFFGYGKHACPGRFLLTYQLKVMFAYMISAYDIRIGDEWTSRPPNFIFGEGIVPNLSAHVSYRRRRDAH</sequence>
<keyword evidence="9" id="KW-1185">Reference proteome</keyword>
<dbReference type="InterPro" id="IPR036396">
    <property type="entry name" value="Cyt_P450_sf"/>
</dbReference>
<dbReference type="Proteomes" id="UP000823399">
    <property type="component" value="Unassembled WGS sequence"/>
</dbReference>